<dbReference type="PROSITE" id="PS51365">
    <property type="entry name" value="RENAL_DIPEPTIDASE_2"/>
    <property type="match status" value="1"/>
</dbReference>
<accession>A0A1B6M0G3</accession>
<keyword evidence="1" id="KW-1015">Disulfide bond</keyword>
<dbReference type="GO" id="GO:0006508">
    <property type="term" value="P:proteolysis"/>
    <property type="evidence" value="ECO:0007669"/>
    <property type="project" value="UniProtKB-KW"/>
</dbReference>
<evidence type="ECO:0000256" key="3">
    <source>
        <dbReference type="SAM" id="Phobius"/>
    </source>
</evidence>
<feature type="region of interest" description="Disordered" evidence="2">
    <location>
        <begin position="437"/>
        <end position="468"/>
    </location>
</feature>
<dbReference type="SUPFAM" id="SSF51556">
    <property type="entry name" value="Metallo-dependent hydrolases"/>
    <property type="match status" value="1"/>
</dbReference>
<evidence type="ECO:0000313" key="4">
    <source>
        <dbReference type="EMBL" id="JAT29380.1"/>
    </source>
</evidence>
<dbReference type="InterPro" id="IPR032466">
    <property type="entry name" value="Metal_Hydrolase"/>
</dbReference>
<dbReference type="PANTHER" id="PTHR10443">
    <property type="entry name" value="MICROSOMAL DIPEPTIDASE"/>
    <property type="match status" value="1"/>
</dbReference>
<keyword evidence="1" id="KW-0479">Metal-binding</keyword>
<feature type="transmembrane region" description="Helical" evidence="3">
    <location>
        <begin position="33"/>
        <end position="53"/>
    </location>
</feature>
<comment type="subcellular location">
    <subcellularLocation>
        <location evidence="1">Membrane</location>
        <topology evidence="1">Lipid-anchor</topology>
        <topology evidence="1">GPI-anchor</topology>
    </subcellularLocation>
</comment>
<gene>
    <name evidence="4" type="ORF">g.38704</name>
</gene>
<dbReference type="GO" id="GO:0098552">
    <property type="term" value="C:side of membrane"/>
    <property type="evidence" value="ECO:0007669"/>
    <property type="project" value="UniProtKB-KW"/>
</dbReference>
<keyword evidence="3" id="KW-1133">Transmembrane helix</keyword>
<dbReference type="Pfam" id="PF01244">
    <property type="entry name" value="Peptidase_M19"/>
    <property type="match status" value="1"/>
</dbReference>
<organism evidence="4">
    <name type="scientific">Graphocephala atropunctata</name>
    <dbReference type="NCBI Taxonomy" id="36148"/>
    <lineage>
        <taxon>Eukaryota</taxon>
        <taxon>Metazoa</taxon>
        <taxon>Ecdysozoa</taxon>
        <taxon>Arthropoda</taxon>
        <taxon>Hexapoda</taxon>
        <taxon>Insecta</taxon>
        <taxon>Pterygota</taxon>
        <taxon>Neoptera</taxon>
        <taxon>Paraneoptera</taxon>
        <taxon>Hemiptera</taxon>
        <taxon>Auchenorrhyncha</taxon>
        <taxon>Membracoidea</taxon>
        <taxon>Cicadellidae</taxon>
        <taxon>Cicadellinae</taxon>
        <taxon>Cicadellini</taxon>
        <taxon>Graphocephala</taxon>
    </lineage>
</organism>
<keyword evidence="1" id="KW-0378">Hydrolase</keyword>
<evidence type="ECO:0000256" key="2">
    <source>
        <dbReference type="SAM" id="MobiDB-lite"/>
    </source>
</evidence>
<keyword evidence="1" id="KW-0449">Lipoprotein</keyword>
<comment type="subunit">
    <text evidence="1">Homodimer; disulfide-linked.</text>
</comment>
<keyword evidence="3" id="KW-0472">Membrane</keyword>
<keyword evidence="3" id="KW-0812">Transmembrane</keyword>
<evidence type="ECO:0000256" key="1">
    <source>
        <dbReference type="RuleBase" id="RU341113"/>
    </source>
</evidence>
<dbReference type="EMBL" id="GEBQ01010597">
    <property type="protein sequence ID" value="JAT29380.1"/>
    <property type="molecule type" value="Transcribed_RNA"/>
</dbReference>
<keyword evidence="1" id="KW-0224">Dipeptidase</keyword>
<comment type="similarity">
    <text evidence="1">Belongs to the metallo-dependent hydrolases superfamily. Peptidase M19 family.</text>
</comment>
<name>A0A1B6M0G3_9HEMI</name>
<dbReference type="EC" id="3.4.13.19" evidence="1"/>
<dbReference type="PANTHER" id="PTHR10443:SF45">
    <property type="entry name" value="DIPEPTIDASE"/>
    <property type="match status" value="1"/>
</dbReference>
<comment type="cofactor">
    <cofactor evidence="1">
        <name>Zn(2+)</name>
        <dbReference type="ChEBI" id="CHEBI:29105"/>
    </cofactor>
</comment>
<reference evidence="4" key="1">
    <citation type="submission" date="2015-11" db="EMBL/GenBank/DDBJ databases">
        <title>De novo transcriptome assembly of four potential Pierce s Disease insect vectors from Arizona vineyards.</title>
        <authorList>
            <person name="Tassone E.E."/>
        </authorList>
    </citation>
    <scope>NUCLEOTIDE SEQUENCE</scope>
</reference>
<proteinExistence type="inferred from homology"/>
<dbReference type="AlphaFoldDB" id="A0A1B6M0G3"/>
<dbReference type="GO" id="GO:0070573">
    <property type="term" value="F:metallodipeptidase activity"/>
    <property type="evidence" value="ECO:0007669"/>
    <property type="project" value="InterPro"/>
</dbReference>
<keyword evidence="1" id="KW-0645">Protease</keyword>
<dbReference type="GO" id="GO:0046872">
    <property type="term" value="F:metal ion binding"/>
    <property type="evidence" value="ECO:0007669"/>
    <property type="project" value="UniProtKB-UniRule"/>
</dbReference>
<sequence>MSYYPTERRGGCMESITRCCRQAYLYPVDSRKLLYIVGGVVGVVLVAVVWLSLSGSTPEPVPQPGSSVLLQAPLIVGSNYFLTNLNDLLHNQVSQLKFDQNLKNDSIFGTESCKSCQTDLWRLKRGFVGSQIWSIDVPCDSQYKDAVALTLEHIDAIKRLIKQYPSMSLVSSSNELSSVFKKKQLGSILAVTSGHSIDGRMPVLRSLYDAGVRVMSLVSGCTTPWAKSYNDANDAGLTQFGQKLVMEMNRLGIVVDLSESSHQTQLDVLNITKTPVIFSHAAAISLANHTRNIKDEVLDKLKLNKGLVMVTFAQQYISNENDNNASISAVIEQINYLKDKVGVAGVGIGAEFDAQSQTYPSELSDVATFPKLFDQLGNTWSNHDDLKNLAGGNLLRVLQAVEEYAKASENLPADEYYMLQDNSSCYTDYNSRLPTHSENIVKPPAGPVVSTTIPTSTDWSMPLRPDSH</sequence>
<keyword evidence="1" id="KW-0325">Glycoprotein</keyword>
<keyword evidence="1" id="KW-0862">Zinc</keyword>
<feature type="compositionally biased region" description="Polar residues" evidence="2">
    <location>
        <begin position="449"/>
        <end position="459"/>
    </location>
</feature>
<keyword evidence="1" id="KW-0336">GPI-anchor</keyword>
<dbReference type="Gene3D" id="3.20.20.140">
    <property type="entry name" value="Metal-dependent hydrolases"/>
    <property type="match status" value="1"/>
</dbReference>
<dbReference type="InterPro" id="IPR008257">
    <property type="entry name" value="Pept_M19"/>
</dbReference>
<comment type="catalytic activity">
    <reaction evidence="1">
        <text>an L-aminoacyl-L-amino acid + H2O = 2 an L-alpha-amino acid</text>
        <dbReference type="Rhea" id="RHEA:48940"/>
        <dbReference type="ChEBI" id="CHEBI:15377"/>
        <dbReference type="ChEBI" id="CHEBI:59869"/>
        <dbReference type="ChEBI" id="CHEBI:77460"/>
        <dbReference type="EC" id="3.4.13.19"/>
    </reaction>
</comment>
<keyword evidence="1" id="KW-0482">Metalloprotease</keyword>
<protein>
    <recommendedName>
        <fullName evidence="1">Dipeptidase</fullName>
        <ecNumber evidence="1">3.4.13.19</ecNumber>
    </recommendedName>
</protein>